<evidence type="ECO:0000313" key="3">
    <source>
        <dbReference type="Proteomes" id="UP000827092"/>
    </source>
</evidence>
<evidence type="ECO:0000256" key="1">
    <source>
        <dbReference type="SAM" id="MobiDB-lite"/>
    </source>
</evidence>
<sequence length="457" mass="52473">MDNLCGIGIFLQDECHRLIYTRTSLLHNNSELSEENKELLLWRSGTLESSIQTVCSHHKEVFLRRYETSQNLVCCNPFKSHKKGAKGSLRPVLLEFAKEIKLHTPELNVVPGQRLCTNCINKINHIIKTKTDTQKLESSDSKNSSDQKETVREIERQKLDSSFVEMGVSPMKMHSLPSHSKKVYGKRKLKEAKRSLATKVSRTLGLSEEDMCDSSDADKDEEILTFKQKAKDLDQIVELLKQKLPTVNRRKKIQLLTITPMSWSRDYAAETFGVTPYMIRQARMLTKEKGICELPPPKMADLEALRQKLNDRFELAKTITGTRSFHNFQPISMTTISCKRISTDESIALTFSFTDGPYTIAEQLKINSYVCCNYDSKWYIGVVKMIEAAEGDALVQFMHPNGPSRSFHWPNHDDECWIPFPHILQVIDMPSTETGRQYRLTEKCQAEIATKWLNFNK</sequence>
<accession>A0AAV6UAU6</accession>
<feature type="region of interest" description="Disordered" evidence="1">
    <location>
        <begin position="131"/>
        <end position="152"/>
    </location>
</feature>
<name>A0AAV6UAU6_9ARAC</name>
<comment type="caution">
    <text evidence="2">The sequence shown here is derived from an EMBL/GenBank/DDBJ whole genome shotgun (WGS) entry which is preliminary data.</text>
</comment>
<keyword evidence="3" id="KW-1185">Reference proteome</keyword>
<reference evidence="2 3" key="1">
    <citation type="journal article" date="2022" name="Nat. Ecol. Evol.">
        <title>A masculinizing supergene underlies an exaggerated male reproductive morph in a spider.</title>
        <authorList>
            <person name="Hendrickx F."/>
            <person name="De Corte Z."/>
            <person name="Sonet G."/>
            <person name="Van Belleghem S.M."/>
            <person name="Kostlbacher S."/>
            <person name="Vangestel C."/>
        </authorList>
    </citation>
    <scope>NUCLEOTIDE SEQUENCE [LARGE SCALE GENOMIC DNA]</scope>
    <source>
        <strain evidence="2">W744_W776</strain>
    </source>
</reference>
<proteinExistence type="predicted"/>
<dbReference type="Proteomes" id="UP000827092">
    <property type="component" value="Unassembled WGS sequence"/>
</dbReference>
<organism evidence="2 3">
    <name type="scientific">Oedothorax gibbosus</name>
    <dbReference type="NCBI Taxonomy" id="931172"/>
    <lineage>
        <taxon>Eukaryota</taxon>
        <taxon>Metazoa</taxon>
        <taxon>Ecdysozoa</taxon>
        <taxon>Arthropoda</taxon>
        <taxon>Chelicerata</taxon>
        <taxon>Arachnida</taxon>
        <taxon>Araneae</taxon>
        <taxon>Araneomorphae</taxon>
        <taxon>Entelegynae</taxon>
        <taxon>Araneoidea</taxon>
        <taxon>Linyphiidae</taxon>
        <taxon>Erigoninae</taxon>
        <taxon>Oedothorax</taxon>
    </lineage>
</organism>
<dbReference type="EMBL" id="JAFNEN010000539">
    <property type="protein sequence ID" value="KAG8180983.1"/>
    <property type="molecule type" value="Genomic_DNA"/>
</dbReference>
<gene>
    <name evidence="2" type="ORF">JTE90_024731</name>
</gene>
<dbReference type="AlphaFoldDB" id="A0AAV6UAU6"/>
<evidence type="ECO:0000313" key="2">
    <source>
        <dbReference type="EMBL" id="KAG8180983.1"/>
    </source>
</evidence>
<protein>
    <submittedName>
        <fullName evidence="2">Uncharacterized protein</fullName>
    </submittedName>
</protein>